<dbReference type="Proteomes" id="UP000536275">
    <property type="component" value="Unassembled WGS sequence"/>
</dbReference>
<dbReference type="PROSITE" id="PS51792">
    <property type="entry name" value="YIPPEE"/>
    <property type="match status" value="1"/>
</dbReference>
<dbReference type="AlphaFoldDB" id="A0A8H6C205"/>
<gene>
    <name evidence="6" type="ORF">FOB64_001077</name>
</gene>
<dbReference type="Pfam" id="PF03226">
    <property type="entry name" value="Yippee-Mis18"/>
    <property type="match status" value="1"/>
</dbReference>
<accession>A0A8H6C205</accession>
<dbReference type="InterPro" id="IPR034751">
    <property type="entry name" value="Yippee"/>
</dbReference>
<comment type="caution">
    <text evidence="6">The sequence shown here is derived from an EMBL/GenBank/DDBJ whole genome shotgun (WGS) entry which is preliminary data.</text>
</comment>
<feature type="domain" description="Yippee" evidence="5">
    <location>
        <begin position="20"/>
        <end position="118"/>
    </location>
</feature>
<evidence type="ECO:0000256" key="4">
    <source>
        <dbReference type="SAM" id="MobiDB-lite"/>
    </source>
</evidence>
<evidence type="ECO:0000256" key="1">
    <source>
        <dbReference type="ARBA" id="ARBA00005613"/>
    </source>
</evidence>
<comment type="similarity">
    <text evidence="1">Belongs to the yippee family.</text>
</comment>
<dbReference type="EMBL" id="JABWAD010000016">
    <property type="protein sequence ID" value="KAF6071330.1"/>
    <property type="molecule type" value="Genomic_DNA"/>
</dbReference>
<feature type="region of interest" description="Disordered" evidence="4">
    <location>
        <begin position="216"/>
        <end position="263"/>
    </location>
</feature>
<reference evidence="6 7" key="1">
    <citation type="submission" date="2020-03" db="EMBL/GenBank/DDBJ databases">
        <title>FDA dAtabase for Regulatory Grade micrObial Sequences (FDA-ARGOS): Supporting development and validation of Infectious Disease Dx tests.</title>
        <authorList>
            <person name="Campos J."/>
            <person name="Goldberg B."/>
            <person name="Tallon L."/>
            <person name="Sadzewicz L."/>
            <person name="Vavikolanu K."/>
            <person name="Mehta A."/>
            <person name="Aluvathingal J."/>
            <person name="Nadendla S."/>
            <person name="Nandy P."/>
            <person name="Geyer C."/>
            <person name="Yan Y."/>
            <person name="Sichtig H."/>
        </authorList>
    </citation>
    <scope>NUCLEOTIDE SEQUENCE [LARGE SCALE GENOMIC DNA]</scope>
    <source>
        <strain evidence="6 7">FDAARGOS_656</strain>
    </source>
</reference>
<feature type="compositionally biased region" description="Acidic residues" evidence="4">
    <location>
        <begin position="223"/>
        <end position="234"/>
    </location>
</feature>
<feature type="region of interest" description="Disordered" evidence="4">
    <location>
        <begin position="137"/>
        <end position="175"/>
    </location>
</feature>
<evidence type="ECO:0000256" key="3">
    <source>
        <dbReference type="ARBA" id="ARBA00022833"/>
    </source>
</evidence>
<protein>
    <submittedName>
        <fullName evidence="6">Yippee zinc-binding/DNA-binding /Mis18, centromere assembly family protein</fullName>
    </submittedName>
</protein>
<organism evidence="6 7">
    <name type="scientific">Candida albicans</name>
    <name type="common">Yeast</name>
    <dbReference type="NCBI Taxonomy" id="5476"/>
    <lineage>
        <taxon>Eukaryota</taxon>
        <taxon>Fungi</taxon>
        <taxon>Dikarya</taxon>
        <taxon>Ascomycota</taxon>
        <taxon>Saccharomycotina</taxon>
        <taxon>Pichiomycetes</taxon>
        <taxon>Debaryomycetaceae</taxon>
        <taxon>Candida/Lodderomyces clade</taxon>
        <taxon>Candida</taxon>
    </lineage>
</organism>
<evidence type="ECO:0000259" key="5">
    <source>
        <dbReference type="PROSITE" id="PS51792"/>
    </source>
</evidence>
<feature type="compositionally biased region" description="Low complexity" evidence="4">
    <location>
        <begin position="140"/>
        <end position="163"/>
    </location>
</feature>
<dbReference type="GO" id="GO:0046872">
    <property type="term" value="F:metal ion binding"/>
    <property type="evidence" value="ECO:0007669"/>
    <property type="project" value="UniProtKB-KW"/>
</dbReference>
<dbReference type="PANTHER" id="PTHR13848">
    <property type="entry name" value="PROTEIN YIPPEE-LIKE CG15309-RELATED"/>
    <property type="match status" value="1"/>
</dbReference>
<keyword evidence="6" id="KW-0238">DNA-binding</keyword>
<dbReference type="InterPro" id="IPR004910">
    <property type="entry name" value="Yippee/Mis18/Cereblon"/>
</dbReference>
<keyword evidence="2" id="KW-0479">Metal-binding</keyword>
<feature type="compositionally biased region" description="Acidic residues" evidence="4">
    <location>
        <begin position="254"/>
        <end position="263"/>
    </location>
</feature>
<sequence length="263" mass="29885">MGLKCTNYFENSKYESPNIQIITCKGCSSHLCLSDLILSDNFNGASGPAYLVEDLINIEFNLQSEETPMKTGVYKINKVKCHQCKNQLGWYYKKSYSFAETYKEGKFVIERKFINFTDNLTTTQLLTERALQNKFKRRYSNNSTNSSTSNTSNSSTISNNSISDLEIDESGSPQHESFLTKEKFKLLNRRRSSGTNGNINATLLNHLRIPYHSIRNEGRNGAEEEEDDDDDDEDHHEHVNIVSGTTTTSRPSNIDDDDIFVDA</sequence>
<proteinExistence type="inferred from homology"/>
<feature type="compositionally biased region" description="Polar residues" evidence="4">
    <location>
        <begin position="242"/>
        <end position="252"/>
    </location>
</feature>
<evidence type="ECO:0000256" key="2">
    <source>
        <dbReference type="ARBA" id="ARBA00022723"/>
    </source>
</evidence>
<evidence type="ECO:0000313" key="7">
    <source>
        <dbReference type="Proteomes" id="UP000536275"/>
    </source>
</evidence>
<dbReference type="GO" id="GO:0003677">
    <property type="term" value="F:DNA binding"/>
    <property type="evidence" value="ECO:0007669"/>
    <property type="project" value="UniProtKB-KW"/>
</dbReference>
<keyword evidence="3" id="KW-0862">Zinc</keyword>
<evidence type="ECO:0000313" key="6">
    <source>
        <dbReference type="EMBL" id="KAF6071330.1"/>
    </source>
</evidence>
<dbReference type="InterPro" id="IPR039058">
    <property type="entry name" value="Yippee_fam"/>
</dbReference>
<name>A0A8H6C205_CANAX</name>
<dbReference type="SMR" id="A0A8H6C205"/>